<dbReference type="InterPro" id="IPR015883">
    <property type="entry name" value="Glyco_hydro_20_cat"/>
</dbReference>
<dbReference type="Gene3D" id="3.20.20.80">
    <property type="entry name" value="Glycosidases"/>
    <property type="match status" value="1"/>
</dbReference>
<keyword evidence="9" id="KW-1185">Reference proteome</keyword>
<dbReference type="SUPFAM" id="SSF55545">
    <property type="entry name" value="beta-N-acetylhexosaminidase-like domain"/>
    <property type="match status" value="1"/>
</dbReference>
<evidence type="ECO:0000259" key="6">
    <source>
        <dbReference type="Pfam" id="PF00728"/>
    </source>
</evidence>
<protein>
    <recommendedName>
        <fullName evidence="3">beta-N-acetylhexosaminidase</fullName>
        <ecNumber evidence="3">3.2.1.52</ecNumber>
    </recommendedName>
</protein>
<evidence type="ECO:0000313" key="8">
    <source>
        <dbReference type="EMBL" id="UQX87582.1"/>
    </source>
</evidence>
<dbReference type="EC" id="3.2.1.52" evidence="3"/>
<gene>
    <name evidence="8" type="ORF">M6D93_14910</name>
</gene>
<keyword evidence="5" id="KW-0326">Glycosidase</keyword>
<name>A0ABY4QWU2_9ACTN</name>
<feature type="domain" description="Beta-hexosaminidase bacterial type N-terminal" evidence="7">
    <location>
        <begin position="10"/>
        <end position="141"/>
    </location>
</feature>
<dbReference type="PIRSF" id="PIRSF001093">
    <property type="entry name" value="B-hxosamndse_ab_euk"/>
    <property type="match status" value="1"/>
</dbReference>
<evidence type="ECO:0000256" key="2">
    <source>
        <dbReference type="ARBA" id="ARBA00006285"/>
    </source>
</evidence>
<dbReference type="PRINTS" id="PR00738">
    <property type="entry name" value="GLHYDRLASE20"/>
</dbReference>
<reference evidence="8" key="2">
    <citation type="submission" date="2022-05" db="EMBL/GenBank/DDBJ databases">
        <authorList>
            <person name="Kim J.-S."/>
            <person name="Lee K."/>
            <person name="Suh M."/>
            <person name="Eom M."/>
            <person name="Kim J.-S."/>
            <person name="Kim D.-S."/>
            <person name="Ko S.-H."/>
            <person name="Shin Y."/>
            <person name="Lee J.-S."/>
        </authorList>
    </citation>
    <scope>NUCLEOTIDE SEQUENCE</scope>
    <source>
        <strain evidence="8">N237</strain>
    </source>
</reference>
<dbReference type="CDD" id="cd06563">
    <property type="entry name" value="GH20_chitobiase-like"/>
    <property type="match status" value="1"/>
</dbReference>
<dbReference type="PANTHER" id="PTHR22600:SF57">
    <property type="entry name" value="BETA-N-ACETYLHEXOSAMINIDASE"/>
    <property type="match status" value="1"/>
</dbReference>
<feature type="domain" description="Glycoside hydrolase family 20 catalytic" evidence="6">
    <location>
        <begin position="146"/>
        <end position="497"/>
    </location>
</feature>
<dbReference type="InterPro" id="IPR025705">
    <property type="entry name" value="Beta_hexosaminidase_sua/sub"/>
</dbReference>
<dbReference type="RefSeq" id="WP_249770243.1">
    <property type="nucleotide sequence ID" value="NZ_CP097332.1"/>
</dbReference>
<evidence type="ECO:0000256" key="5">
    <source>
        <dbReference type="ARBA" id="ARBA00023295"/>
    </source>
</evidence>
<evidence type="ECO:0000256" key="3">
    <source>
        <dbReference type="ARBA" id="ARBA00012663"/>
    </source>
</evidence>
<sequence length="528" mass="58220">MDVADVAALGLVPMPSHIELTGELFWLDETTGLDLDPGTEEVGELLREYLGEAGFPLTGKGERRIQLRLDPLPQTGVAEAAGRQAYHLDARLEAYRLDVGEDAVTITASAVDGLRHGVQTLRQLLGDDRGAAGIPGVRIHDSPRLPWRGSLLDVGRWYQPVDYLYRYVESLAAHKLNRLHLHLTEDQGWRLEIRRYPELTRVGAWRSESPAGHADQARGDGRPHGGFYTQQELRDLVEFARRRGVVVVPEIDLPGHVTAAVAAYPALGNATQPIPVSTRWGIHTSVLNVEPATVAFVDDVLSEVLEVFPSPWIHIGGDECPTTEWESSPRVQAWLAERGLAAGGFGERGEHGASAVQDWYSQHLVAFLTERGRVPIVWDEAATEALPQHVLVMAWRDEQHGLDAAARGHQVIMTPQQRSYFDWYQSQAPDEPLAIGGLTTLADVYDYDVRAGAEDESVRDRIIGSQGQLWGEYLPSPERVDYMAFPRLCALAERAWGAMTGPATERAAADFQHRLAVHRPSGSDSPLG</sequence>
<evidence type="ECO:0000259" key="7">
    <source>
        <dbReference type="Pfam" id="PF02838"/>
    </source>
</evidence>
<dbReference type="PANTHER" id="PTHR22600">
    <property type="entry name" value="BETA-HEXOSAMINIDASE"/>
    <property type="match status" value="1"/>
</dbReference>
<comment type="similarity">
    <text evidence="2">Belongs to the glycosyl hydrolase 20 family.</text>
</comment>
<dbReference type="InterPro" id="IPR029018">
    <property type="entry name" value="Hex-like_dom2"/>
</dbReference>
<accession>A0ABY4QWU2</accession>
<dbReference type="InterPro" id="IPR017853">
    <property type="entry name" value="GH"/>
</dbReference>
<dbReference type="Proteomes" id="UP001056336">
    <property type="component" value="Chromosome"/>
</dbReference>
<keyword evidence="4" id="KW-0378">Hydrolase</keyword>
<dbReference type="Pfam" id="PF02838">
    <property type="entry name" value="Glyco_hydro_20b"/>
    <property type="match status" value="1"/>
</dbReference>
<dbReference type="Pfam" id="PF00728">
    <property type="entry name" value="Glyco_hydro_20"/>
    <property type="match status" value="1"/>
</dbReference>
<evidence type="ECO:0000256" key="4">
    <source>
        <dbReference type="ARBA" id="ARBA00022801"/>
    </source>
</evidence>
<reference evidence="8" key="1">
    <citation type="journal article" date="2018" name="Int. J. Syst. Evol. Microbiol.">
        <title>Jatrophihabitans telluris sp. nov., isolated from sediment soil of lava forest wetlands and the emended description of the genus Jatrophihabitans.</title>
        <authorList>
            <person name="Lee K.C."/>
            <person name="Suh M.K."/>
            <person name="Eom M.K."/>
            <person name="Kim K.K."/>
            <person name="Kim J.S."/>
            <person name="Kim D.S."/>
            <person name="Ko S.H."/>
            <person name="Shin Y.K."/>
            <person name="Lee J.S."/>
        </authorList>
    </citation>
    <scope>NUCLEOTIDE SEQUENCE</scope>
    <source>
        <strain evidence="8">N237</strain>
    </source>
</reference>
<proteinExistence type="inferred from homology"/>
<dbReference type="Gene3D" id="3.30.379.10">
    <property type="entry name" value="Chitobiase/beta-hexosaminidase domain 2-like"/>
    <property type="match status" value="1"/>
</dbReference>
<comment type="catalytic activity">
    <reaction evidence="1">
        <text>Hydrolysis of terminal non-reducing N-acetyl-D-hexosamine residues in N-acetyl-beta-D-hexosaminides.</text>
        <dbReference type="EC" id="3.2.1.52"/>
    </reaction>
</comment>
<evidence type="ECO:0000256" key="1">
    <source>
        <dbReference type="ARBA" id="ARBA00001231"/>
    </source>
</evidence>
<dbReference type="EMBL" id="CP097332">
    <property type="protein sequence ID" value="UQX87582.1"/>
    <property type="molecule type" value="Genomic_DNA"/>
</dbReference>
<dbReference type="SUPFAM" id="SSF51445">
    <property type="entry name" value="(Trans)glycosidases"/>
    <property type="match status" value="1"/>
</dbReference>
<evidence type="ECO:0000313" key="9">
    <source>
        <dbReference type="Proteomes" id="UP001056336"/>
    </source>
</evidence>
<dbReference type="InterPro" id="IPR015882">
    <property type="entry name" value="HEX_bac_N"/>
</dbReference>
<organism evidence="8 9">
    <name type="scientific">Jatrophihabitans telluris</name>
    <dbReference type="NCBI Taxonomy" id="2038343"/>
    <lineage>
        <taxon>Bacteria</taxon>
        <taxon>Bacillati</taxon>
        <taxon>Actinomycetota</taxon>
        <taxon>Actinomycetes</taxon>
        <taxon>Jatrophihabitantales</taxon>
        <taxon>Jatrophihabitantaceae</taxon>
        <taxon>Jatrophihabitans</taxon>
    </lineage>
</organism>